<dbReference type="EMBL" id="CAFAAQ010000257">
    <property type="protein sequence ID" value="CAB4825061.1"/>
    <property type="molecule type" value="Genomic_DNA"/>
</dbReference>
<protein>
    <submittedName>
        <fullName evidence="1">Unannotated protein</fullName>
    </submittedName>
</protein>
<accession>A0A6J6ZX41</accession>
<evidence type="ECO:0000313" key="1">
    <source>
        <dbReference type="EMBL" id="CAB4825061.1"/>
    </source>
</evidence>
<proteinExistence type="predicted"/>
<organism evidence="1">
    <name type="scientific">freshwater metagenome</name>
    <dbReference type="NCBI Taxonomy" id="449393"/>
    <lineage>
        <taxon>unclassified sequences</taxon>
        <taxon>metagenomes</taxon>
        <taxon>ecological metagenomes</taxon>
    </lineage>
</organism>
<gene>
    <name evidence="1" type="ORF">UFOPK3046_01957</name>
</gene>
<dbReference type="AlphaFoldDB" id="A0A6J6ZX41"/>
<reference evidence="1" key="1">
    <citation type="submission" date="2020-05" db="EMBL/GenBank/DDBJ databases">
        <authorList>
            <person name="Chiriac C."/>
            <person name="Salcher M."/>
            <person name="Ghai R."/>
            <person name="Kavagutti S V."/>
        </authorList>
    </citation>
    <scope>NUCLEOTIDE SEQUENCE</scope>
</reference>
<name>A0A6J6ZX41_9ZZZZ</name>
<sequence>MTAPGARSINSCAAGSTASPEELLAPLHKTALPCHSVFFAEVVVVESLLLDSSPQAASSKLSSSAANNPATTARFEIPEVLDDVDILLGLLVLVSSVGRRLEGKVDENTLTRSKALACSNRR</sequence>